<dbReference type="AlphaFoldDB" id="A0AA41XNC7"/>
<dbReference type="Proteomes" id="UP001141650">
    <property type="component" value="Unassembled WGS sequence"/>
</dbReference>
<evidence type="ECO:0000313" key="1">
    <source>
        <dbReference type="EMBL" id="MCV7378742.1"/>
    </source>
</evidence>
<gene>
    <name evidence="2" type="ORF">BST11_00485</name>
    <name evidence="1" type="ORF">H7K38_08735</name>
</gene>
<dbReference type="EMBL" id="JACKVH010000012">
    <property type="protein sequence ID" value="MCV7378742.1"/>
    <property type="molecule type" value="Genomic_DNA"/>
</dbReference>
<protein>
    <submittedName>
        <fullName evidence="1">Uncharacterized protein</fullName>
    </submittedName>
</protein>
<accession>A0AA41XNC7</accession>
<reference evidence="1" key="3">
    <citation type="journal article" date="2022" name="BMC Genomics">
        <title>Comparative genome analysis of mycobacteria focusing on tRNA and non-coding RNA.</title>
        <authorList>
            <person name="Behra P.R.K."/>
            <person name="Pettersson B.M.F."/>
            <person name="Ramesh M."/>
            <person name="Das S."/>
            <person name="Dasgupta S."/>
            <person name="Kirsebom L.A."/>
        </authorList>
    </citation>
    <scope>NUCLEOTIDE SEQUENCE</scope>
    <source>
        <strain evidence="1">CCUG 55640</strain>
    </source>
</reference>
<comment type="caution">
    <text evidence="1">The sequence shown here is derived from an EMBL/GenBank/DDBJ whole genome shotgun (WGS) entry which is preliminary data.</text>
</comment>
<organism evidence="1 4">
    <name type="scientific">Mycobacterium alsense</name>
    <dbReference type="NCBI Taxonomy" id="324058"/>
    <lineage>
        <taxon>Bacteria</taxon>
        <taxon>Bacillati</taxon>
        <taxon>Actinomycetota</taxon>
        <taxon>Actinomycetes</taxon>
        <taxon>Mycobacteriales</taxon>
        <taxon>Mycobacteriaceae</taxon>
        <taxon>Mycobacterium</taxon>
    </lineage>
</organism>
<dbReference type="Proteomes" id="UP000192319">
    <property type="component" value="Unassembled WGS sequence"/>
</dbReference>
<proteinExistence type="predicted"/>
<reference evidence="2 3" key="1">
    <citation type="submission" date="2017-02" db="EMBL/GenBank/DDBJ databases">
        <title>The new phylogeny of genus Mycobacterium.</title>
        <authorList>
            <person name="Tortoli E."/>
            <person name="Trovato A."/>
            <person name="Cirillo D.M."/>
        </authorList>
    </citation>
    <scope>NUCLEOTIDE SEQUENCE [LARGE SCALE GENOMIC DNA]</scope>
    <source>
        <strain evidence="2 3">DSM 45230</strain>
    </source>
</reference>
<evidence type="ECO:0000313" key="2">
    <source>
        <dbReference type="EMBL" id="OQZ93980.1"/>
    </source>
</evidence>
<evidence type="ECO:0000313" key="4">
    <source>
        <dbReference type="Proteomes" id="UP001141650"/>
    </source>
</evidence>
<keyword evidence="3" id="KW-1185">Reference proteome</keyword>
<name>A0AA41XNC7_9MYCO</name>
<evidence type="ECO:0000313" key="3">
    <source>
        <dbReference type="Proteomes" id="UP000192319"/>
    </source>
</evidence>
<sequence length="143" mass="15520">MIPLGGVHIDLRRKTVGAWQTADTTGVFRALPGLWSGWQLDCWEDRFEEQALRCQGALRLPELDLAAGAGSARAWIRRRVFQSFDDSPAGQVAKIAGWLAPIEPGLVVSDDALAGEGVRPTRPEWVRFVAACEALRTGHAASA</sequence>
<dbReference type="EMBL" id="MVHD01000001">
    <property type="protein sequence ID" value="OQZ93980.1"/>
    <property type="molecule type" value="Genomic_DNA"/>
</dbReference>
<reference evidence="1" key="2">
    <citation type="submission" date="2020-07" db="EMBL/GenBank/DDBJ databases">
        <authorList>
            <person name="Pettersson B.M.F."/>
            <person name="Behra P.R.K."/>
            <person name="Ramesh M."/>
            <person name="Das S."/>
            <person name="Dasgupta S."/>
            <person name="Kirsebom L.A."/>
        </authorList>
    </citation>
    <scope>NUCLEOTIDE SEQUENCE</scope>
    <source>
        <strain evidence="1">CCUG 55640</strain>
    </source>
</reference>